<reference evidence="3 4" key="1">
    <citation type="journal article" date="2018" name="Front. Microbiol.">
        <title>Genomic and genetic insights into a cosmopolitan fungus, Paecilomyces variotii (Eurotiales).</title>
        <authorList>
            <person name="Urquhart A.S."/>
            <person name="Mondo S.J."/>
            <person name="Makela M.R."/>
            <person name="Hane J.K."/>
            <person name="Wiebenga A."/>
            <person name="He G."/>
            <person name="Mihaltcheva S."/>
            <person name="Pangilinan J."/>
            <person name="Lipzen A."/>
            <person name="Barry K."/>
            <person name="de Vries R.P."/>
            <person name="Grigoriev I.V."/>
            <person name="Idnurm A."/>
        </authorList>
    </citation>
    <scope>NUCLEOTIDE SEQUENCE [LARGE SCALE GENOMIC DNA]</scope>
    <source>
        <strain evidence="3 4">CBS 101075</strain>
    </source>
</reference>
<evidence type="ECO:0000259" key="2">
    <source>
        <dbReference type="PROSITE" id="PS51186"/>
    </source>
</evidence>
<dbReference type="GeneID" id="39595765"/>
<protein>
    <recommendedName>
        <fullName evidence="2">N-acetyltransferase domain-containing protein</fullName>
    </recommendedName>
</protein>
<evidence type="ECO:0000313" key="3">
    <source>
        <dbReference type="EMBL" id="RWQ96336.1"/>
    </source>
</evidence>
<evidence type="ECO:0000256" key="1">
    <source>
        <dbReference type="SAM" id="MobiDB-lite"/>
    </source>
</evidence>
<keyword evidence="4" id="KW-1185">Reference proteome</keyword>
<sequence>MLPPSSLVPPRTWRRKHETNSQEVNDNDFFISTDPKFLSAKAINDAFSMEFLYWAKPFPEEVLKQILAGSLCFGVYKRPSRLRDNEHKVDIEESDASRNNSQLSGENLSIDTESVEQVGFARLITDTITFAYLADVYILPAYQSCGLGSWLIDCIAETLSGSNMPYMRRVMLVAEEGKNERFYGDTLGVQAIGREERPEMGKLFVFLGRRGGVPSKTVSNA</sequence>
<dbReference type="VEuPathDB" id="FungiDB:C8Q69DRAFT_240869"/>
<name>A0A443HWX6_BYSSP</name>
<dbReference type="PROSITE" id="PS51186">
    <property type="entry name" value="GNAT"/>
    <property type="match status" value="1"/>
</dbReference>
<organism evidence="3 4">
    <name type="scientific">Byssochlamys spectabilis</name>
    <name type="common">Paecilomyces variotii</name>
    <dbReference type="NCBI Taxonomy" id="264951"/>
    <lineage>
        <taxon>Eukaryota</taxon>
        <taxon>Fungi</taxon>
        <taxon>Dikarya</taxon>
        <taxon>Ascomycota</taxon>
        <taxon>Pezizomycotina</taxon>
        <taxon>Eurotiomycetes</taxon>
        <taxon>Eurotiomycetidae</taxon>
        <taxon>Eurotiales</taxon>
        <taxon>Thermoascaceae</taxon>
        <taxon>Paecilomyces</taxon>
    </lineage>
</organism>
<dbReference type="STRING" id="264951.A0A443HWX6"/>
<dbReference type="InterPro" id="IPR000182">
    <property type="entry name" value="GNAT_dom"/>
</dbReference>
<dbReference type="EMBL" id="RCNU01000004">
    <property type="protein sequence ID" value="RWQ96336.1"/>
    <property type="molecule type" value="Genomic_DNA"/>
</dbReference>
<feature type="region of interest" description="Disordered" evidence="1">
    <location>
        <begin position="1"/>
        <end position="20"/>
    </location>
</feature>
<comment type="caution">
    <text evidence="3">The sequence shown here is derived from an EMBL/GenBank/DDBJ whole genome shotgun (WGS) entry which is preliminary data.</text>
</comment>
<accession>A0A443HWX6</accession>
<proteinExistence type="predicted"/>
<dbReference type="Gene3D" id="3.40.630.30">
    <property type="match status" value="1"/>
</dbReference>
<dbReference type="Proteomes" id="UP000283841">
    <property type="component" value="Unassembled WGS sequence"/>
</dbReference>
<gene>
    <name evidence="3" type="ORF">C8Q69DRAFT_240869</name>
</gene>
<dbReference type="GO" id="GO:0016747">
    <property type="term" value="F:acyltransferase activity, transferring groups other than amino-acyl groups"/>
    <property type="evidence" value="ECO:0007669"/>
    <property type="project" value="InterPro"/>
</dbReference>
<dbReference type="RefSeq" id="XP_028485981.1">
    <property type="nucleotide sequence ID" value="XM_028626488.1"/>
</dbReference>
<dbReference type="SUPFAM" id="SSF55729">
    <property type="entry name" value="Acyl-CoA N-acyltransferases (Nat)"/>
    <property type="match status" value="1"/>
</dbReference>
<feature type="domain" description="N-acetyltransferase" evidence="2">
    <location>
        <begin position="75"/>
        <end position="212"/>
    </location>
</feature>
<dbReference type="PANTHER" id="PTHR43233">
    <property type="entry name" value="FAMILY N-ACETYLTRANSFERASE, PUTATIVE (AFU_ORTHOLOGUE AFUA_6G03350)-RELATED"/>
    <property type="match status" value="1"/>
</dbReference>
<dbReference type="InterPro" id="IPR053144">
    <property type="entry name" value="Acetyltransferase_Butenolide"/>
</dbReference>
<evidence type="ECO:0000313" key="4">
    <source>
        <dbReference type="Proteomes" id="UP000283841"/>
    </source>
</evidence>
<dbReference type="Pfam" id="PF13508">
    <property type="entry name" value="Acetyltransf_7"/>
    <property type="match status" value="1"/>
</dbReference>
<dbReference type="AlphaFoldDB" id="A0A443HWX6"/>
<dbReference type="PANTHER" id="PTHR43233:SF1">
    <property type="entry name" value="FAMILY N-ACETYLTRANSFERASE, PUTATIVE (AFU_ORTHOLOGUE AFUA_6G03350)-RELATED"/>
    <property type="match status" value="1"/>
</dbReference>
<dbReference type="InterPro" id="IPR016181">
    <property type="entry name" value="Acyl_CoA_acyltransferase"/>
</dbReference>
<dbReference type="CDD" id="cd04301">
    <property type="entry name" value="NAT_SF"/>
    <property type="match status" value="1"/>
</dbReference>